<feature type="compositionally biased region" description="Gly residues" evidence="1">
    <location>
        <begin position="142"/>
        <end position="160"/>
    </location>
</feature>
<organism evidence="2 3">
    <name type="scientific">Citrus x changshan-huyou</name>
    <dbReference type="NCBI Taxonomy" id="2935761"/>
    <lineage>
        <taxon>Eukaryota</taxon>
        <taxon>Viridiplantae</taxon>
        <taxon>Streptophyta</taxon>
        <taxon>Embryophyta</taxon>
        <taxon>Tracheophyta</taxon>
        <taxon>Spermatophyta</taxon>
        <taxon>Magnoliopsida</taxon>
        <taxon>eudicotyledons</taxon>
        <taxon>Gunneridae</taxon>
        <taxon>Pentapetalae</taxon>
        <taxon>rosids</taxon>
        <taxon>malvids</taxon>
        <taxon>Sapindales</taxon>
        <taxon>Rutaceae</taxon>
        <taxon>Aurantioideae</taxon>
        <taxon>Citrus</taxon>
    </lineage>
</organism>
<comment type="caution">
    <text evidence="2">The sequence shown here is derived from an EMBL/GenBank/DDBJ whole genome shotgun (WGS) entry which is preliminary data.</text>
</comment>
<evidence type="ECO:0000313" key="2">
    <source>
        <dbReference type="EMBL" id="KAK9230111.1"/>
    </source>
</evidence>
<name>A0AAP0N284_9ROSI</name>
<evidence type="ECO:0000313" key="3">
    <source>
        <dbReference type="Proteomes" id="UP001428341"/>
    </source>
</evidence>
<dbReference type="AlphaFoldDB" id="A0AAP0N284"/>
<gene>
    <name evidence="2" type="ORF">WN944_023078</name>
</gene>
<reference evidence="2 3" key="1">
    <citation type="submission" date="2024-05" db="EMBL/GenBank/DDBJ databases">
        <title>Haplotype-resolved chromosome-level genome assembly of Huyou (Citrus changshanensis).</title>
        <authorList>
            <person name="Miao C."/>
            <person name="Chen W."/>
            <person name="Wu Y."/>
            <person name="Wang L."/>
            <person name="Zhao S."/>
            <person name="Grierson D."/>
            <person name="Xu C."/>
            <person name="Chen K."/>
        </authorList>
    </citation>
    <scope>NUCLEOTIDE SEQUENCE [LARGE SCALE GENOMIC DNA]</scope>
    <source>
        <strain evidence="2">01-14</strain>
        <tissue evidence="2">Leaf</tissue>
    </source>
</reference>
<feature type="region of interest" description="Disordered" evidence="1">
    <location>
        <begin position="130"/>
        <end position="174"/>
    </location>
</feature>
<evidence type="ECO:0000256" key="1">
    <source>
        <dbReference type="SAM" id="MobiDB-lite"/>
    </source>
</evidence>
<dbReference type="EMBL" id="JBCGBO010000001">
    <property type="protein sequence ID" value="KAK9230111.1"/>
    <property type="molecule type" value="Genomic_DNA"/>
</dbReference>
<dbReference type="Proteomes" id="UP001428341">
    <property type="component" value="Unassembled WGS sequence"/>
</dbReference>
<accession>A0AAP0N284</accession>
<sequence>MSLQPVLESSASVLELLSLNRTRNHVVSDLFRVSYVTRTGIQSIDERSRSDLDPSDPKLEVVPARNKNSRIRAEHKQTDALGGGCFTIGGGDDLTTGGGGGGDFATGGGGGGGGADFTTGGGGDFTNGGGGGGVLGLDEEGGGGQFGVLEAGGGGGGGGLFEQSQARDVSKVPKFKGRIKELAN</sequence>
<proteinExistence type="predicted"/>
<keyword evidence="3" id="KW-1185">Reference proteome</keyword>
<protein>
    <submittedName>
        <fullName evidence="2">Uncharacterized protein</fullName>
    </submittedName>
</protein>